<evidence type="ECO:0000259" key="2">
    <source>
        <dbReference type="Pfam" id="PF01156"/>
    </source>
</evidence>
<keyword evidence="4" id="KW-1185">Reference proteome</keyword>
<protein>
    <recommendedName>
        <fullName evidence="2">Inosine/uridine-preferring nucleoside hydrolase domain-containing protein</fullName>
    </recommendedName>
</protein>
<dbReference type="PANTHER" id="PTHR46190">
    <property type="entry name" value="SI:CH211-201H21.5-RELATED"/>
    <property type="match status" value="1"/>
</dbReference>
<comment type="similarity">
    <text evidence="1">Belongs to the IUNH family.</text>
</comment>
<dbReference type="InterPro" id="IPR036452">
    <property type="entry name" value="Ribo_hydro-like"/>
</dbReference>
<dbReference type="OrthoDB" id="5783963at2759"/>
<dbReference type="AlphaFoldDB" id="A0A139AG89"/>
<name>A0A139AG89_GONPJ</name>
<dbReference type="Proteomes" id="UP000070544">
    <property type="component" value="Unassembled WGS sequence"/>
</dbReference>
<dbReference type="PANTHER" id="PTHR46190:SF1">
    <property type="entry name" value="SI:CH211-201H21.5"/>
    <property type="match status" value="1"/>
</dbReference>
<dbReference type="EMBL" id="KQ965760">
    <property type="protein sequence ID" value="KXS15709.1"/>
    <property type="molecule type" value="Genomic_DNA"/>
</dbReference>
<dbReference type="Gene3D" id="3.90.245.10">
    <property type="entry name" value="Ribonucleoside hydrolase-like"/>
    <property type="match status" value="1"/>
</dbReference>
<dbReference type="InterPro" id="IPR052775">
    <property type="entry name" value="IUN_hydrolase"/>
</dbReference>
<evidence type="ECO:0000313" key="3">
    <source>
        <dbReference type="EMBL" id="KXS15709.1"/>
    </source>
</evidence>
<organism evidence="3 4">
    <name type="scientific">Gonapodya prolifera (strain JEL478)</name>
    <name type="common">Monoblepharis prolifera</name>
    <dbReference type="NCBI Taxonomy" id="1344416"/>
    <lineage>
        <taxon>Eukaryota</taxon>
        <taxon>Fungi</taxon>
        <taxon>Fungi incertae sedis</taxon>
        <taxon>Chytridiomycota</taxon>
        <taxon>Chytridiomycota incertae sedis</taxon>
        <taxon>Monoblepharidomycetes</taxon>
        <taxon>Monoblepharidales</taxon>
        <taxon>Gonapodyaceae</taxon>
        <taxon>Gonapodya</taxon>
    </lineage>
</organism>
<dbReference type="InterPro" id="IPR001910">
    <property type="entry name" value="Inosine/uridine_hydrolase_dom"/>
</dbReference>
<sequence>MARTASEFLNNVKTVYVMGGSILGKGNISRTSEFNFWWDPEADTSLCSASHIVFSTTSRPIIVLPWETTLEHSFRWTVKDRLSAQTDNVLSRFLGAITAQNERSARKRERPEEEREGGRGALEVVVQEVQEVQRAGLRTYLSIRPEIWGWVGSLTCVGGLTPNARIVVGMDDAVVQRILGAVFGVSE</sequence>
<dbReference type="Pfam" id="PF01156">
    <property type="entry name" value="IU_nuc_hydro"/>
    <property type="match status" value="1"/>
</dbReference>
<proteinExistence type="inferred from homology"/>
<reference evidence="3 4" key="1">
    <citation type="journal article" date="2015" name="Genome Biol. Evol.">
        <title>Phylogenomic analyses indicate that early fungi evolved digesting cell walls of algal ancestors of land plants.</title>
        <authorList>
            <person name="Chang Y."/>
            <person name="Wang S."/>
            <person name="Sekimoto S."/>
            <person name="Aerts A.L."/>
            <person name="Choi C."/>
            <person name="Clum A."/>
            <person name="LaButti K.M."/>
            <person name="Lindquist E.A."/>
            <person name="Yee Ngan C."/>
            <person name="Ohm R.A."/>
            <person name="Salamov A.A."/>
            <person name="Grigoriev I.V."/>
            <person name="Spatafora J.W."/>
            <person name="Berbee M.L."/>
        </authorList>
    </citation>
    <scope>NUCLEOTIDE SEQUENCE [LARGE SCALE GENOMIC DNA]</scope>
    <source>
        <strain evidence="3 4">JEL478</strain>
    </source>
</reference>
<accession>A0A139AG89</accession>
<feature type="domain" description="Inosine/uridine-preferring nucleoside hydrolase" evidence="2">
    <location>
        <begin position="3"/>
        <end position="108"/>
    </location>
</feature>
<evidence type="ECO:0000256" key="1">
    <source>
        <dbReference type="ARBA" id="ARBA00009176"/>
    </source>
</evidence>
<dbReference type="STRING" id="1344416.A0A139AG89"/>
<evidence type="ECO:0000313" key="4">
    <source>
        <dbReference type="Proteomes" id="UP000070544"/>
    </source>
</evidence>
<gene>
    <name evidence="3" type="ORF">M427DRAFT_32132</name>
</gene>
<dbReference type="SUPFAM" id="SSF53590">
    <property type="entry name" value="Nucleoside hydrolase"/>
    <property type="match status" value="1"/>
</dbReference>
<dbReference type="GO" id="GO:0016799">
    <property type="term" value="F:hydrolase activity, hydrolyzing N-glycosyl compounds"/>
    <property type="evidence" value="ECO:0007669"/>
    <property type="project" value="InterPro"/>
</dbReference>